<dbReference type="Gene3D" id="1.10.12.10">
    <property type="entry name" value="Lyase 2-enoyl-coa Hydratase, Chain A, domain 2"/>
    <property type="match status" value="1"/>
</dbReference>
<dbReference type="GO" id="GO:0006635">
    <property type="term" value="P:fatty acid beta-oxidation"/>
    <property type="evidence" value="ECO:0007669"/>
    <property type="project" value="TreeGrafter"/>
</dbReference>
<reference evidence="8" key="1">
    <citation type="submission" date="2017-02" db="EMBL/GenBank/DDBJ databases">
        <authorList>
            <person name="Varghese N."/>
            <person name="Submissions S."/>
        </authorList>
    </citation>
    <scope>NUCLEOTIDE SEQUENCE [LARGE SCALE GENOMIC DNA]</scope>
    <source>
        <strain evidence="8">9H-4</strain>
    </source>
</reference>
<proteinExistence type="inferred from homology"/>
<sequence length="270" mass="29286">MVTAVEVEDVEPGPELLVELRGAVADVRLNRPERLNALSSSLQAQLVETFAELDRDQRVRAVTLGSTIRRAFSVGADLKEMASGDDRGAAPYEPMNGATRNVYEAVLECRKPTIAVLDGWVVGGGMELAMACDIRLASHDARFLLPEAKVGLGANFGSQMLPRLVAHTHAFEILYGAEPFDAAHAERIGFVSRALPADELEAEADRTAELIASRAPVTIRRYKAMVNLGSTLPIAAALRLDPGPSPYLSQDRAEGARAFREKREPIWSGR</sequence>
<dbReference type="SUPFAM" id="SSF52096">
    <property type="entry name" value="ClpP/crotonase"/>
    <property type="match status" value="1"/>
</dbReference>
<evidence type="ECO:0000256" key="3">
    <source>
        <dbReference type="ARBA" id="ARBA00023709"/>
    </source>
</evidence>
<dbReference type="PANTHER" id="PTHR11941">
    <property type="entry name" value="ENOYL-COA HYDRATASE-RELATED"/>
    <property type="match status" value="1"/>
</dbReference>
<evidence type="ECO:0000256" key="2">
    <source>
        <dbReference type="ARBA" id="ARBA00023239"/>
    </source>
</evidence>
<evidence type="ECO:0000256" key="4">
    <source>
        <dbReference type="ARBA" id="ARBA00023717"/>
    </source>
</evidence>
<dbReference type="InterPro" id="IPR001753">
    <property type="entry name" value="Enoyl-CoA_hydra/iso"/>
</dbReference>
<evidence type="ECO:0000256" key="5">
    <source>
        <dbReference type="RuleBase" id="RU003707"/>
    </source>
</evidence>
<comment type="catalytic activity">
    <reaction evidence="4">
        <text>a 4-saturated-(3S)-3-hydroxyacyl-CoA = a (3E)-enoyl-CoA + H2O</text>
        <dbReference type="Rhea" id="RHEA:20724"/>
        <dbReference type="ChEBI" id="CHEBI:15377"/>
        <dbReference type="ChEBI" id="CHEBI:58521"/>
        <dbReference type="ChEBI" id="CHEBI:137480"/>
        <dbReference type="EC" id="4.2.1.17"/>
    </reaction>
</comment>
<dbReference type="InterPro" id="IPR018376">
    <property type="entry name" value="Enoyl-CoA_hyd/isom_CS"/>
</dbReference>
<dbReference type="InterPro" id="IPR029045">
    <property type="entry name" value="ClpP/crotonase-like_dom_sf"/>
</dbReference>
<dbReference type="PANTHER" id="PTHR11941:SF54">
    <property type="entry name" value="ENOYL-COA HYDRATASE, MITOCHONDRIAL"/>
    <property type="match status" value="1"/>
</dbReference>
<name>A0A1T4Z6D1_9ACTN</name>
<keyword evidence="2" id="KW-0456">Lyase</keyword>
<dbReference type="Gene3D" id="3.90.226.10">
    <property type="entry name" value="2-enoyl-CoA Hydratase, Chain A, domain 1"/>
    <property type="match status" value="1"/>
</dbReference>
<evidence type="ECO:0000256" key="6">
    <source>
        <dbReference type="SAM" id="MobiDB-lite"/>
    </source>
</evidence>
<dbReference type="STRING" id="1736691.SAMN06295964_2696"/>
<dbReference type="Pfam" id="PF00378">
    <property type="entry name" value="ECH_1"/>
    <property type="match status" value="1"/>
</dbReference>
<feature type="region of interest" description="Disordered" evidence="6">
    <location>
        <begin position="250"/>
        <end position="270"/>
    </location>
</feature>
<comment type="similarity">
    <text evidence="1 5">Belongs to the enoyl-CoA hydratase/isomerase family.</text>
</comment>
<gene>
    <name evidence="7" type="ORF">SAMN06295964_2696</name>
</gene>
<dbReference type="AlphaFoldDB" id="A0A1T4Z6D1"/>
<dbReference type="Proteomes" id="UP000191040">
    <property type="component" value="Chromosome I"/>
</dbReference>
<feature type="compositionally biased region" description="Basic and acidic residues" evidence="6">
    <location>
        <begin position="251"/>
        <end position="270"/>
    </location>
</feature>
<dbReference type="RefSeq" id="WP_197684325.1">
    <property type="nucleotide sequence ID" value="NZ_LT796768.1"/>
</dbReference>
<evidence type="ECO:0000313" key="8">
    <source>
        <dbReference type="Proteomes" id="UP000191040"/>
    </source>
</evidence>
<keyword evidence="8" id="KW-1185">Reference proteome</keyword>
<comment type="catalytic activity">
    <reaction evidence="3">
        <text>a (3S)-3-hydroxyacyl-CoA = a (2E)-enoyl-CoA + H2O</text>
        <dbReference type="Rhea" id="RHEA:16105"/>
        <dbReference type="ChEBI" id="CHEBI:15377"/>
        <dbReference type="ChEBI" id="CHEBI:57318"/>
        <dbReference type="ChEBI" id="CHEBI:58856"/>
        <dbReference type="EC" id="4.2.1.17"/>
    </reaction>
</comment>
<evidence type="ECO:0000256" key="1">
    <source>
        <dbReference type="ARBA" id="ARBA00005254"/>
    </source>
</evidence>
<evidence type="ECO:0000313" key="7">
    <source>
        <dbReference type="EMBL" id="SKB09433.1"/>
    </source>
</evidence>
<dbReference type="InterPro" id="IPR014748">
    <property type="entry name" value="Enoyl-CoA_hydra_C"/>
</dbReference>
<organism evidence="7 8">
    <name type="scientific">Aeromicrobium choanae</name>
    <dbReference type="NCBI Taxonomy" id="1736691"/>
    <lineage>
        <taxon>Bacteria</taxon>
        <taxon>Bacillati</taxon>
        <taxon>Actinomycetota</taxon>
        <taxon>Actinomycetes</taxon>
        <taxon>Propionibacteriales</taxon>
        <taxon>Nocardioidaceae</taxon>
        <taxon>Aeromicrobium</taxon>
    </lineage>
</organism>
<dbReference type="CDD" id="cd06558">
    <property type="entry name" value="crotonase-like"/>
    <property type="match status" value="1"/>
</dbReference>
<accession>A0A1T4Z6D1</accession>
<dbReference type="GO" id="GO:0004300">
    <property type="term" value="F:enoyl-CoA hydratase activity"/>
    <property type="evidence" value="ECO:0007669"/>
    <property type="project" value="UniProtKB-EC"/>
</dbReference>
<dbReference type="PROSITE" id="PS00166">
    <property type="entry name" value="ENOYL_COA_HYDRATASE"/>
    <property type="match status" value="1"/>
</dbReference>
<dbReference type="EMBL" id="LT796768">
    <property type="protein sequence ID" value="SKB09433.1"/>
    <property type="molecule type" value="Genomic_DNA"/>
</dbReference>
<protein>
    <submittedName>
        <fullName evidence="7">Short chain enoyl-CoA hydratase</fullName>
    </submittedName>
</protein>